<dbReference type="PROSITE" id="PS51257">
    <property type="entry name" value="PROKAR_LIPOPROTEIN"/>
    <property type="match status" value="1"/>
</dbReference>
<feature type="chain" id="PRO_5040841381" description="Orphan protein" evidence="1">
    <location>
        <begin position="21"/>
        <end position="151"/>
    </location>
</feature>
<dbReference type="EMBL" id="CAMAPB010000047">
    <property type="protein sequence ID" value="CAH9063195.1"/>
    <property type="molecule type" value="Genomic_DNA"/>
</dbReference>
<gene>
    <name evidence="2" type="ORF">PSEHALCIP103_02864</name>
</gene>
<accession>A0A9W4W668</accession>
<feature type="signal peptide" evidence="1">
    <location>
        <begin position="1"/>
        <end position="20"/>
    </location>
</feature>
<name>A0A9W4W668_PSEHA</name>
<protein>
    <recommendedName>
        <fullName evidence="4">Orphan protein</fullName>
    </recommendedName>
</protein>
<evidence type="ECO:0000313" key="2">
    <source>
        <dbReference type="EMBL" id="CAH9063195.1"/>
    </source>
</evidence>
<dbReference type="RefSeq" id="WP_008468096.1">
    <property type="nucleotide sequence ID" value="NZ_CAMAPB010000047.1"/>
</dbReference>
<evidence type="ECO:0008006" key="4">
    <source>
        <dbReference type="Google" id="ProtNLM"/>
    </source>
</evidence>
<dbReference type="AlphaFoldDB" id="A0A9W4W668"/>
<evidence type="ECO:0000256" key="1">
    <source>
        <dbReference type="SAM" id="SignalP"/>
    </source>
</evidence>
<keyword evidence="3" id="KW-1185">Reference proteome</keyword>
<evidence type="ECO:0000313" key="3">
    <source>
        <dbReference type="Proteomes" id="UP001152447"/>
    </source>
</evidence>
<keyword evidence="1" id="KW-0732">Signal</keyword>
<dbReference type="Proteomes" id="UP001152447">
    <property type="component" value="Unassembled WGS sequence"/>
</dbReference>
<proteinExistence type="predicted"/>
<sequence>MKFFTLVLLTISLFSCYAVAGPSNKTRFIPLLQTKLGNYEVTSSNSGLCTNSRLQFNNPEDPEQGFSLGKEILFNSLHNGTRTIEKPNYCFITSSLKYKTDGLENSLRMSRCDNPIHEGTIKQSITFLTSNTLKYTLDNPSVECEFIKVAD</sequence>
<organism evidence="2 3">
    <name type="scientific">Pseudoalteromonas haloplanktis</name>
    <name type="common">Alteromonas haloplanktis</name>
    <dbReference type="NCBI Taxonomy" id="228"/>
    <lineage>
        <taxon>Bacteria</taxon>
        <taxon>Pseudomonadati</taxon>
        <taxon>Pseudomonadota</taxon>
        <taxon>Gammaproteobacteria</taxon>
        <taxon>Alteromonadales</taxon>
        <taxon>Pseudoalteromonadaceae</taxon>
        <taxon>Pseudoalteromonas</taxon>
    </lineage>
</organism>
<comment type="caution">
    <text evidence="2">The sequence shown here is derived from an EMBL/GenBank/DDBJ whole genome shotgun (WGS) entry which is preliminary data.</text>
</comment>
<reference evidence="2" key="1">
    <citation type="submission" date="2022-07" db="EMBL/GenBank/DDBJ databases">
        <authorList>
            <person name="Criscuolo A."/>
        </authorList>
    </citation>
    <scope>NUCLEOTIDE SEQUENCE</scope>
    <source>
        <strain evidence="2">CIP103197</strain>
    </source>
</reference>